<feature type="transmembrane region" description="Helical" evidence="1">
    <location>
        <begin position="20"/>
        <end position="37"/>
    </location>
</feature>
<dbReference type="RefSeq" id="WP_302109408.1">
    <property type="nucleotide sequence ID" value="NZ_JAUKTR010000002.1"/>
</dbReference>
<name>A0ABT8SLX5_9CAUL</name>
<dbReference type="InterPro" id="IPR012495">
    <property type="entry name" value="TadE-like_dom"/>
</dbReference>
<dbReference type="Pfam" id="PF07811">
    <property type="entry name" value="TadE"/>
    <property type="match status" value="1"/>
</dbReference>
<reference evidence="3" key="1">
    <citation type="submission" date="2023-07" db="EMBL/GenBank/DDBJ databases">
        <title>Brevundimonas soil sp. nov., isolated from the soil of chemical plant.</title>
        <authorList>
            <person name="Wu N."/>
        </authorList>
    </citation>
    <scope>NUCLEOTIDE SEQUENCE</scope>
    <source>
        <strain evidence="3">XZ-24</strain>
    </source>
</reference>
<gene>
    <name evidence="3" type="ORF">Q0812_06005</name>
</gene>
<keyword evidence="4" id="KW-1185">Reference proteome</keyword>
<dbReference type="Proteomes" id="UP001169063">
    <property type="component" value="Unassembled WGS sequence"/>
</dbReference>
<keyword evidence="1" id="KW-0472">Membrane</keyword>
<accession>A0ABT8SLX5</accession>
<organism evidence="3 4">
    <name type="scientific">Peiella sedimenti</name>
    <dbReference type="NCBI Taxonomy" id="3061083"/>
    <lineage>
        <taxon>Bacteria</taxon>
        <taxon>Pseudomonadati</taxon>
        <taxon>Pseudomonadota</taxon>
        <taxon>Alphaproteobacteria</taxon>
        <taxon>Caulobacterales</taxon>
        <taxon>Caulobacteraceae</taxon>
        <taxon>Peiella</taxon>
    </lineage>
</organism>
<protein>
    <submittedName>
        <fullName evidence="3">Pilus assembly protein</fullName>
    </submittedName>
</protein>
<keyword evidence="1" id="KW-0812">Transmembrane</keyword>
<dbReference type="EMBL" id="JAUKTR010000002">
    <property type="protein sequence ID" value="MDO1558979.1"/>
    <property type="molecule type" value="Genomic_DNA"/>
</dbReference>
<feature type="domain" description="TadE-like" evidence="2">
    <location>
        <begin position="17"/>
        <end position="55"/>
    </location>
</feature>
<evidence type="ECO:0000259" key="2">
    <source>
        <dbReference type="Pfam" id="PF07811"/>
    </source>
</evidence>
<evidence type="ECO:0000256" key="1">
    <source>
        <dbReference type="SAM" id="Phobius"/>
    </source>
</evidence>
<proteinExistence type="predicted"/>
<keyword evidence="1" id="KW-1133">Transmembrane helix</keyword>
<evidence type="ECO:0000313" key="3">
    <source>
        <dbReference type="EMBL" id="MDO1558979.1"/>
    </source>
</evidence>
<sequence>MVSRLRRIATFRGDRRGVSAVEFALIAPAVCAFYLGLSEMCQGYMAVRRMGHSAAAVTDLLSQDQVVTRDNIDDAMTIGALLMRPFSTTGLRQRVSSVTIDNQRRAKVDWSRGSGLSARAAGSTVTLPDDMITTNNNSPKVLNIGDSILMTEVEYDYDSPVDYVMPALTRFTQTYYLRPRRSDSITCSNC</sequence>
<comment type="caution">
    <text evidence="3">The sequence shown here is derived from an EMBL/GenBank/DDBJ whole genome shotgun (WGS) entry which is preliminary data.</text>
</comment>
<evidence type="ECO:0000313" key="4">
    <source>
        <dbReference type="Proteomes" id="UP001169063"/>
    </source>
</evidence>